<dbReference type="EMBL" id="CAFBOR010000022">
    <property type="protein sequence ID" value="CAB4979500.1"/>
    <property type="molecule type" value="Genomic_DNA"/>
</dbReference>
<dbReference type="InterPro" id="IPR006683">
    <property type="entry name" value="Thioestr_dom"/>
</dbReference>
<dbReference type="AlphaFoldDB" id="A0A6J6XGC0"/>
<reference evidence="4" key="1">
    <citation type="submission" date="2020-05" db="EMBL/GenBank/DDBJ databases">
        <authorList>
            <person name="Chiriac C."/>
            <person name="Salcher M."/>
            <person name="Ghai R."/>
            <person name="Kavagutti S V."/>
        </authorList>
    </citation>
    <scope>NUCLEOTIDE SEQUENCE</scope>
</reference>
<dbReference type="InterPro" id="IPR029069">
    <property type="entry name" value="HotDog_dom_sf"/>
</dbReference>
<sequence>MTDSPPSYPPAKHILRSLRYEVEHRPDFTSTASMEAGPHLRSASGHVEIGALATLADATAGGLAALAASPGWIATSDLTLHLAGPVSARRVIAHGRVLRRGKSKIVLAVDLESDQGSPLGIATMSFSVLPRRDGNPIMVSSSEATTHSFLPSDSHLDDAAAEGHIHEAIGLSMIADVVGGVETDMTEYVVNTLGAMQGGAVATLGAQSASSAVQASAGSNELFECMDLVITYLSLGKVGPIRASAVVTQVSSDWGTARVEIRDSGSENRLMAIVAATAVRVQSSPSTDGSL</sequence>
<evidence type="ECO:0000313" key="4">
    <source>
        <dbReference type="EMBL" id="CAB4794614.1"/>
    </source>
</evidence>
<gene>
    <name evidence="4" type="ORF">UFOPK2996_00707</name>
    <name evidence="5" type="ORF">UFOPK3974_00275</name>
</gene>
<feature type="domain" description="Thioesterase" evidence="3">
    <location>
        <begin position="45"/>
        <end position="116"/>
    </location>
</feature>
<dbReference type="Pfam" id="PF03061">
    <property type="entry name" value="4HBT"/>
    <property type="match status" value="1"/>
</dbReference>
<dbReference type="GO" id="GO:0047617">
    <property type="term" value="F:fatty acyl-CoA hydrolase activity"/>
    <property type="evidence" value="ECO:0007669"/>
    <property type="project" value="InterPro"/>
</dbReference>
<name>A0A6J6XGC0_9ZZZZ</name>
<evidence type="ECO:0000256" key="2">
    <source>
        <dbReference type="ARBA" id="ARBA00022801"/>
    </source>
</evidence>
<keyword evidence="2" id="KW-0378">Hydrolase</keyword>
<evidence type="ECO:0000313" key="5">
    <source>
        <dbReference type="EMBL" id="CAB4979500.1"/>
    </source>
</evidence>
<evidence type="ECO:0000256" key="1">
    <source>
        <dbReference type="ARBA" id="ARBA00008324"/>
    </source>
</evidence>
<dbReference type="PANTHER" id="PTHR21660">
    <property type="entry name" value="THIOESTERASE SUPERFAMILY MEMBER-RELATED"/>
    <property type="match status" value="1"/>
</dbReference>
<protein>
    <submittedName>
        <fullName evidence="4">Unannotated protein</fullName>
    </submittedName>
</protein>
<dbReference type="PANTHER" id="PTHR21660:SF1">
    <property type="entry name" value="ACYL-COENZYME A THIOESTERASE 13"/>
    <property type="match status" value="1"/>
</dbReference>
<dbReference type="InterPro" id="IPR039298">
    <property type="entry name" value="ACOT13"/>
</dbReference>
<dbReference type="SUPFAM" id="SSF54637">
    <property type="entry name" value="Thioesterase/thiol ester dehydrase-isomerase"/>
    <property type="match status" value="2"/>
</dbReference>
<evidence type="ECO:0000259" key="3">
    <source>
        <dbReference type="Pfam" id="PF03061"/>
    </source>
</evidence>
<proteinExistence type="inferred from homology"/>
<organism evidence="4">
    <name type="scientific">freshwater metagenome</name>
    <dbReference type="NCBI Taxonomy" id="449393"/>
    <lineage>
        <taxon>unclassified sequences</taxon>
        <taxon>metagenomes</taxon>
        <taxon>ecological metagenomes</taxon>
    </lineage>
</organism>
<comment type="similarity">
    <text evidence="1">Belongs to the thioesterase PaaI family.</text>
</comment>
<dbReference type="EMBL" id="CAFAAH010000078">
    <property type="protein sequence ID" value="CAB4794614.1"/>
    <property type="molecule type" value="Genomic_DNA"/>
</dbReference>
<dbReference type="Gene3D" id="3.10.129.10">
    <property type="entry name" value="Hotdog Thioesterase"/>
    <property type="match status" value="2"/>
</dbReference>
<accession>A0A6J6XGC0</accession>